<feature type="compositionally biased region" description="Basic residues" evidence="1">
    <location>
        <begin position="296"/>
        <end position="307"/>
    </location>
</feature>
<evidence type="ECO:0000313" key="3">
    <source>
        <dbReference type="Proteomes" id="UP000077755"/>
    </source>
</evidence>
<dbReference type="Pfam" id="PF23551">
    <property type="entry name" value="Zn_ribbon_20"/>
    <property type="match status" value="1"/>
</dbReference>
<keyword evidence="3" id="KW-1185">Reference proteome</keyword>
<dbReference type="PROSITE" id="PS50076">
    <property type="entry name" value="DNAJ_2"/>
    <property type="match status" value="1"/>
</dbReference>
<proteinExistence type="predicted"/>
<protein>
    <submittedName>
        <fullName evidence="2">Uncharacterized protein</fullName>
    </submittedName>
</protein>
<gene>
    <name evidence="2" type="ORF">DCAR_0522100</name>
</gene>
<dbReference type="AlphaFoldDB" id="A0A164ZL18"/>
<dbReference type="PANTHER" id="PTHR45496">
    <property type="entry name" value="CHAPERONE DNAJ-DOMAIN SUPERFAMILY PROTEIN"/>
    <property type="match status" value="1"/>
</dbReference>
<dbReference type="SUPFAM" id="SSF46565">
    <property type="entry name" value="Chaperone J-domain"/>
    <property type="match status" value="1"/>
</dbReference>
<dbReference type="Gramene" id="KZM96069">
    <property type="protein sequence ID" value="KZM96069"/>
    <property type="gene ID" value="DCAR_019311"/>
</dbReference>
<dbReference type="CDD" id="cd06257">
    <property type="entry name" value="DnaJ"/>
    <property type="match status" value="1"/>
</dbReference>
<dbReference type="Gene3D" id="1.10.287.110">
    <property type="entry name" value="DnaJ domain"/>
    <property type="match status" value="1"/>
</dbReference>
<feature type="region of interest" description="Disordered" evidence="1">
    <location>
        <begin position="270"/>
        <end position="307"/>
    </location>
</feature>
<dbReference type="PANTHER" id="PTHR45496:SF1">
    <property type="entry name" value="CHAPERONE DNAJ-DOMAIN SUPERFAMILY PROTEIN"/>
    <property type="match status" value="1"/>
</dbReference>
<dbReference type="KEGG" id="dcr:108220822"/>
<evidence type="ECO:0000256" key="1">
    <source>
        <dbReference type="SAM" id="MobiDB-lite"/>
    </source>
</evidence>
<accession>A0A164ZL18</accession>
<dbReference type="EMBL" id="CP093347">
    <property type="protein sequence ID" value="WOH02711.1"/>
    <property type="molecule type" value="Genomic_DNA"/>
</dbReference>
<dbReference type="Pfam" id="PF00226">
    <property type="entry name" value="DnaJ"/>
    <property type="match status" value="1"/>
</dbReference>
<sequence length="307" mass="33607">MENTQNSDSRAEAERLLGISEKFLTNRDLSSSRDFAVLAQETAPLLDGSDQILAITDVLLAADTKKINGRNNWYAILQLERKSDNLDDIKKQYRRLALLLHPDKNKFPLANEAFQLVADAWGVLSDSGRKGVFDHEYGVFTRVNLVANRKGNQEKGYKGKGSGGGGNAGETRNFWTMCPYCYNLYEYPRVYKDCCLKCGNCKRAMHASEIGNLPPVVQGQDAYYCCWGFFPMGFTGNEGVGGGSGGKGSGIPNWTPPVFGMNVNGGEDEEFVENSGGNVTPVHRNVNASGSTSGAKRGRGRPRKNLL</sequence>
<dbReference type="OMA" id="QEAYYCN"/>
<dbReference type="InterPro" id="IPR001623">
    <property type="entry name" value="DnaJ_domain"/>
</dbReference>
<dbReference type="Proteomes" id="UP000077755">
    <property type="component" value="Chromosome 5"/>
</dbReference>
<evidence type="ECO:0000313" key="2">
    <source>
        <dbReference type="EMBL" id="WOH02711.1"/>
    </source>
</evidence>
<organism evidence="2 3">
    <name type="scientific">Daucus carota subsp. sativus</name>
    <name type="common">Carrot</name>
    <dbReference type="NCBI Taxonomy" id="79200"/>
    <lineage>
        <taxon>Eukaryota</taxon>
        <taxon>Viridiplantae</taxon>
        <taxon>Streptophyta</taxon>
        <taxon>Embryophyta</taxon>
        <taxon>Tracheophyta</taxon>
        <taxon>Spermatophyta</taxon>
        <taxon>Magnoliopsida</taxon>
        <taxon>eudicotyledons</taxon>
        <taxon>Gunneridae</taxon>
        <taxon>Pentapetalae</taxon>
        <taxon>asterids</taxon>
        <taxon>campanulids</taxon>
        <taxon>Apiales</taxon>
        <taxon>Apiaceae</taxon>
        <taxon>Apioideae</taxon>
        <taxon>Scandiceae</taxon>
        <taxon>Daucinae</taxon>
        <taxon>Daucus</taxon>
        <taxon>Daucus sect. Daucus</taxon>
    </lineage>
</organism>
<reference evidence="2" key="2">
    <citation type="submission" date="2022-03" db="EMBL/GenBank/DDBJ databases">
        <title>Draft title - Genomic analysis of global carrot germplasm unveils the trajectory of domestication and the origin of high carotenoid orange carrot.</title>
        <authorList>
            <person name="Iorizzo M."/>
            <person name="Ellison S."/>
            <person name="Senalik D."/>
            <person name="Macko-Podgorni A."/>
            <person name="Grzebelus D."/>
            <person name="Bostan H."/>
            <person name="Rolling W."/>
            <person name="Curaba J."/>
            <person name="Simon P."/>
        </authorList>
    </citation>
    <scope>NUCLEOTIDE SEQUENCE</scope>
    <source>
        <tissue evidence="2">Leaf</tissue>
    </source>
</reference>
<dbReference type="InterPro" id="IPR036869">
    <property type="entry name" value="J_dom_sf"/>
</dbReference>
<dbReference type="OrthoDB" id="10250354at2759"/>
<dbReference type="InterPro" id="IPR053052">
    <property type="entry name" value="Imprinting_Balance_Reg"/>
</dbReference>
<name>A0A164ZL18_DAUCS</name>
<reference evidence="2" key="1">
    <citation type="journal article" date="2016" name="Nat. Genet.">
        <title>A high-quality carrot genome assembly provides new insights into carotenoid accumulation and asterid genome evolution.</title>
        <authorList>
            <person name="Iorizzo M."/>
            <person name="Ellison S."/>
            <person name="Senalik D."/>
            <person name="Zeng P."/>
            <person name="Satapoomin P."/>
            <person name="Huang J."/>
            <person name="Bowman M."/>
            <person name="Iovene M."/>
            <person name="Sanseverino W."/>
            <person name="Cavagnaro P."/>
            <person name="Yildiz M."/>
            <person name="Macko-Podgorni A."/>
            <person name="Moranska E."/>
            <person name="Grzebelus E."/>
            <person name="Grzebelus D."/>
            <person name="Ashrafi H."/>
            <person name="Zheng Z."/>
            <person name="Cheng S."/>
            <person name="Spooner D."/>
            <person name="Van Deynze A."/>
            <person name="Simon P."/>
        </authorList>
    </citation>
    <scope>NUCLEOTIDE SEQUENCE</scope>
    <source>
        <tissue evidence="2">Leaf</tissue>
    </source>
</reference>
<dbReference type="SMART" id="SM00271">
    <property type="entry name" value="DnaJ"/>
    <property type="match status" value="1"/>
</dbReference>
<dbReference type="InterPro" id="IPR056988">
    <property type="entry name" value="Zn_ribbon_pln"/>
</dbReference>